<comment type="caution">
    <text evidence="1">The sequence shown here is derived from an EMBL/GenBank/DDBJ whole genome shotgun (WGS) entry which is preliminary data.</text>
</comment>
<reference evidence="1 2" key="1">
    <citation type="journal article" date="2016" name="Sci. Rep.">
        <title>Metabolic traits of an uncultured archaeal lineage -MSBL1- from brine pools of the Red Sea.</title>
        <authorList>
            <person name="Mwirichia R."/>
            <person name="Alam I."/>
            <person name="Rashid M."/>
            <person name="Vinu M."/>
            <person name="Ba-Alawi W."/>
            <person name="Anthony Kamau A."/>
            <person name="Kamanda Ngugi D."/>
            <person name="Goker M."/>
            <person name="Klenk H.P."/>
            <person name="Bajic V."/>
            <person name="Stingl U."/>
        </authorList>
    </citation>
    <scope>NUCLEOTIDE SEQUENCE [LARGE SCALE GENOMIC DNA]</scope>
    <source>
        <strain evidence="1">SCGC-AAA382A20</strain>
    </source>
</reference>
<dbReference type="AlphaFoldDB" id="A0A133VMM5"/>
<protein>
    <submittedName>
        <fullName evidence="1">Uncharacterized protein</fullName>
    </submittedName>
</protein>
<keyword evidence="2" id="KW-1185">Reference proteome</keyword>
<organism evidence="1 2">
    <name type="scientific">candidate division MSBL1 archaeon SCGC-AAA382A20</name>
    <dbReference type="NCBI Taxonomy" id="1698280"/>
    <lineage>
        <taxon>Archaea</taxon>
        <taxon>Methanobacteriati</taxon>
        <taxon>Methanobacteriota</taxon>
        <taxon>candidate division MSBL1</taxon>
    </lineage>
</organism>
<name>A0A133VMM5_9EURY</name>
<evidence type="ECO:0000313" key="1">
    <source>
        <dbReference type="EMBL" id="KXB07661.1"/>
    </source>
</evidence>
<gene>
    <name evidence="1" type="ORF">AKJ51_00500</name>
</gene>
<sequence>MNKKKSLFLILLIILPFLAQFLPTIRASSNNEDNLITFHPCEGKYSSYGPYDNAAKIGNIVGGVAGRVKEGNFFFIKLNEPIDHKVWINVEIVNKDRMNRTFSSFIEKISLYRYRSEKIENGSYRVGNNWSEIENKNGLFLTLCSGHLEIEIEPKFLENDKPLALTIESGSFSAREGIEKYPALDHYIEVV</sequence>
<proteinExistence type="predicted"/>
<evidence type="ECO:0000313" key="2">
    <source>
        <dbReference type="Proteomes" id="UP000070263"/>
    </source>
</evidence>
<dbReference type="Proteomes" id="UP000070263">
    <property type="component" value="Unassembled WGS sequence"/>
</dbReference>
<accession>A0A133VMM5</accession>
<dbReference type="EMBL" id="LHYE01000003">
    <property type="protein sequence ID" value="KXB07661.1"/>
    <property type="molecule type" value="Genomic_DNA"/>
</dbReference>